<evidence type="ECO:0000313" key="2">
    <source>
        <dbReference type="Proteomes" id="UP001596105"/>
    </source>
</evidence>
<dbReference type="Pfam" id="PF07366">
    <property type="entry name" value="SnoaL"/>
    <property type="match status" value="1"/>
</dbReference>
<dbReference type="RefSeq" id="WP_209746634.1">
    <property type="nucleotide sequence ID" value="NZ_JBHSMH010000007.1"/>
</dbReference>
<reference evidence="2" key="1">
    <citation type="journal article" date="2019" name="Int. J. Syst. Evol. Microbiol.">
        <title>The Global Catalogue of Microorganisms (GCM) 10K type strain sequencing project: providing services to taxonomists for standard genome sequencing and annotation.</title>
        <authorList>
            <consortium name="The Broad Institute Genomics Platform"/>
            <consortium name="The Broad Institute Genome Sequencing Center for Infectious Disease"/>
            <person name="Wu L."/>
            <person name="Ma J."/>
        </authorList>
    </citation>
    <scope>NUCLEOTIDE SEQUENCE [LARGE SCALE GENOMIC DNA]</scope>
    <source>
        <strain evidence="2">CCUG 57113</strain>
    </source>
</reference>
<comment type="caution">
    <text evidence="1">The sequence shown here is derived from an EMBL/GenBank/DDBJ whole genome shotgun (WGS) entry which is preliminary data.</text>
</comment>
<dbReference type="InterPro" id="IPR009959">
    <property type="entry name" value="Cyclase_SnoaL-like"/>
</dbReference>
<dbReference type="Proteomes" id="UP001596105">
    <property type="component" value="Unassembled WGS sequence"/>
</dbReference>
<gene>
    <name evidence="1" type="ORF">ACFPPD_05640</name>
</gene>
<evidence type="ECO:0000313" key="1">
    <source>
        <dbReference type="EMBL" id="MFC5468195.1"/>
    </source>
</evidence>
<sequence>MTVEDVVRQFFEKVRSGRDPDAVHNLMAERVLAHQLTSENEVAVERSPANYADHVREMIGIYGSFSLTITEFLVQDDRVYVRWKQSGVHIGEVGGFGPTNKPVVEIASAVYRVENERIVEYWIQIDREGIRIQLERSKDSFGTST</sequence>
<dbReference type="SUPFAM" id="SSF54427">
    <property type="entry name" value="NTF2-like"/>
    <property type="match status" value="1"/>
</dbReference>
<dbReference type="Gene3D" id="3.10.450.50">
    <property type="match status" value="1"/>
</dbReference>
<proteinExistence type="predicted"/>
<protein>
    <submittedName>
        <fullName evidence="1">Ester cyclase</fullName>
    </submittedName>
</protein>
<organism evidence="1 2">
    <name type="scientific">Cohnella suwonensis</name>
    <dbReference type="NCBI Taxonomy" id="696072"/>
    <lineage>
        <taxon>Bacteria</taxon>
        <taxon>Bacillati</taxon>
        <taxon>Bacillota</taxon>
        <taxon>Bacilli</taxon>
        <taxon>Bacillales</taxon>
        <taxon>Paenibacillaceae</taxon>
        <taxon>Cohnella</taxon>
    </lineage>
</organism>
<accession>A0ABW0LQM4</accession>
<dbReference type="EMBL" id="JBHSMH010000007">
    <property type="protein sequence ID" value="MFC5468195.1"/>
    <property type="molecule type" value="Genomic_DNA"/>
</dbReference>
<dbReference type="InterPro" id="IPR032710">
    <property type="entry name" value="NTF2-like_dom_sf"/>
</dbReference>
<name>A0ABW0LQM4_9BACL</name>
<keyword evidence="2" id="KW-1185">Reference proteome</keyword>